<evidence type="ECO:0000313" key="1">
    <source>
        <dbReference type="EMBL" id="EEB21382.1"/>
    </source>
</evidence>
<comment type="caution">
    <text evidence="1">The sequence shown here is derived from an EMBL/GenBank/DDBJ whole genome shotgun (WGS) entry which is preliminary data.</text>
</comment>
<evidence type="ECO:0000313" key="2">
    <source>
        <dbReference type="Proteomes" id="UP000003882"/>
    </source>
</evidence>
<organism evidence="1 2">
    <name type="scientific">Bifidobacterium catenulatum DSM 16992 = JCM 1194 = LMG 11043</name>
    <dbReference type="NCBI Taxonomy" id="566552"/>
    <lineage>
        <taxon>Bacteria</taxon>
        <taxon>Bacillati</taxon>
        <taxon>Actinomycetota</taxon>
        <taxon>Actinomycetes</taxon>
        <taxon>Bifidobacteriales</taxon>
        <taxon>Bifidobacteriaceae</taxon>
        <taxon>Bifidobacterium</taxon>
    </lineage>
</organism>
<name>B6XVI2_9BIFI</name>
<dbReference type="Proteomes" id="UP000003882">
    <property type="component" value="Unassembled WGS sequence"/>
</dbReference>
<protein>
    <submittedName>
        <fullName evidence="1">Uncharacterized protein</fullName>
    </submittedName>
</protein>
<dbReference type="AlphaFoldDB" id="B6XVI2"/>
<sequence>MAEHLLGGGVVQAVALAAHGLADAEAFELAPPPLVLVLPSHVRVQDRLHAGGQALREHDEQALLLPEVRTAAHVPGDDLLAGHVVHGREVRLGAGDLELGDVGAELGERTDWLQCIRQSDEGRMT</sequence>
<reference evidence="1 2" key="2">
    <citation type="submission" date="2008-10" db="EMBL/GenBank/DDBJ databases">
        <authorList>
            <person name="Fulton L."/>
            <person name="Clifton S."/>
            <person name="Fulton B."/>
            <person name="Xu J."/>
            <person name="Minx P."/>
            <person name="Pepin K.H."/>
            <person name="Johnson M."/>
            <person name="Bhonagiri V."/>
            <person name="Nash W.E."/>
            <person name="Mardis E.R."/>
            <person name="Wilson R.K."/>
        </authorList>
    </citation>
    <scope>NUCLEOTIDE SEQUENCE [LARGE SCALE GENOMIC DNA]</scope>
    <source>
        <strain evidence="1 2">DSM 16992</strain>
    </source>
</reference>
<proteinExistence type="predicted"/>
<accession>B6XVI2</accession>
<dbReference type="EMBL" id="ABXY01000016">
    <property type="protein sequence ID" value="EEB21382.1"/>
    <property type="molecule type" value="Genomic_DNA"/>
</dbReference>
<gene>
    <name evidence="1" type="ORF">BIFCAT_01211</name>
</gene>
<reference evidence="1 2" key="1">
    <citation type="submission" date="2008-10" db="EMBL/GenBank/DDBJ databases">
        <title>Draft genome sequence of Bifidobacterium catenulatum (DSM 16992).</title>
        <authorList>
            <person name="Sudarsanam P."/>
            <person name="Ley R."/>
            <person name="Guruge J."/>
            <person name="Turnbaugh P.J."/>
            <person name="Mahowald M."/>
            <person name="Liep D."/>
            <person name="Gordon J."/>
        </authorList>
    </citation>
    <scope>NUCLEOTIDE SEQUENCE [LARGE SCALE GENOMIC DNA]</scope>
    <source>
        <strain evidence="1 2">DSM 16992</strain>
    </source>
</reference>